<gene>
    <name evidence="2" type="ORF">UFOPK4444_00691</name>
</gene>
<dbReference type="GO" id="GO:0005789">
    <property type="term" value="C:endoplasmic reticulum membrane"/>
    <property type="evidence" value="ECO:0007669"/>
    <property type="project" value="TreeGrafter"/>
</dbReference>
<name>A0A6J7W4Z6_9ZZZZ</name>
<dbReference type="Pfam" id="PF05050">
    <property type="entry name" value="Methyltransf_21"/>
    <property type="match status" value="1"/>
</dbReference>
<dbReference type="PANTHER" id="PTHR34009:SF2">
    <property type="entry name" value="PROTEIN STAR"/>
    <property type="match status" value="1"/>
</dbReference>
<evidence type="ECO:0000259" key="1">
    <source>
        <dbReference type="Pfam" id="PF05050"/>
    </source>
</evidence>
<dbReference type="GO" id="GO:0031902">
    <property type="term" value="C:late endosome membrane"/>
    <property type="evidence" value="ECO:0007669"/>
    <property type="project" value="TreeGrafter"/>
</dbReference>
<dbReference type="PANTHER" id="PTHR34009">
    <property type="entry name" value="PROTEIN STAR"/>
    <property type="match status" value="1"/>
</dbReference>
<accession>A0A6J7W4Z6</accession>
<reference evidence="2" key="1">
    <citation type="submission" date="2020-05" db="EMBL/GenBank/DDBJ databases">
        <authorList>
            <person name="Chiriac C."/>
            <person name="Salcher M."/>
            <person name="Ghai R."/>
            <person name="Kavagutti S V."/>
        </authorList>
    </citation>
    <scope>NUCLEOTIDE SEQUENCE</scope>
</reference>
<dbReference type="GO" id="GO:0006888">
    <property type="term" value="P:endoplasmic reticulum to Golgi vesicle-mediated transport"/>
    <property type="evidence" value="ECO:0007669"/>
    <property type="project" value="TreeGrafter"/>
</dbReference>
<dbReference type="GO" id="GO:0005886">
    <property type="term" value="C:plasma membrane"/>
    <property type="evidence" value="ECO:0007669"/>
    <property type="project" value="TreeGrafter"/>
</dbReference>
<dbReference type="NCBIfam" id="TIGR01444">
    <property type="entry name" value="fkbM_fam"/>
    <property type="match status" value="1"/>
</dbReference>
<dbReference type="InterPro" id="IPR029063">
    <property type="entry name" value="SAM-dependent_MTases_sf"/>
</dbReference>
<organism evidence="2">
    <name type="scientific">freshwater metagenome</name>
    <dbReference type="NCBI Taxonomy" id="449393"/>
    <lineage>
        <taxon>unclassified sequences</taxon>
        <taxon>metagenomes</taxon>
        <taxon>ecological metagenomes</taxon>
    </lineage>
</organism>
<sequence length="260" mass="29733">MKILAKKLLNSFAAIFGVVVVRSGTLVEMEHATRSQRILNLLTAFQGENSRQLLDAMGDSRSQLQQDLFVLAQLDFKKGGYFVEFGATDGIELSNTFLLEKKFGWTGILAEPAECWQEALRKNRSAKIERKCVWSISNQILVFNEVEYAELSTVDLYSRSDIHKGSREKGRTYNVETISLIDLLEKHNAPENIDYLSIDTEGSEFEILSEFDFSKYSFDVITCEHNGTANRVLIYDLLTKNGYSRKFEALSEFDDWYVKN</sequence>
<dbReference type="GO" id="GO:0016197">
    <property type="term" value="P:endosomal transport"/>
    <property type="evidence" value="ECO:0007669"/>
    <property type="project" value="TreeGrafter"/>
</dbReference>
<dbReference type="EMBL" id="CAFBRZ010000032">
    <property type="protein sequence ID" value="CAB5151590.1"/>
    <property type="molecule type" value="Genomic_DNA"/>
</dbReference>
<dbReference type="SUPFAM" id="SSF53335">
    <property type="entry name" value="S-adenosyl-L-methionine-dependent methyltransferases"/>
    <property type="match status" value="1"/>
</dbReference>
<dbReference type="InterPro" id="IPR006342">
    <property type="entry name" value="FkbM_mtfrase"/>
</dbReference>
<feature type="domain" description="Methyltransferase FkbM" evidence="1">
    <location>
        <begin position="85"/>
        <end position="243"/>
    </location>
</feature>
<dbReference type="Gene3D" id="3.40.50.150">
    <property type="entry name" value="Vaccinia Virus protein VP39"/>
    <property type="match status" value="1"/>
</dbReference>
<dbReference type="AlphaFoldDB" id="A0A6J7W4Z6"/>
<proteinExistence type="predicted"/>
<protein>
    <submittedName>
        <fullName evidence="2">Unannotated protein</fullName>
    </submittedName>
</protein>
<evidence type="ECO:0000313" key="2">
    <source>
        <dbReference type="EMBL" id="CAB5151590.1"/>
    </source>
</evidence>
<dbReference type="InterPro" id="IPR053202">
    <property type="entry name" value="EGF_Rcpt_Signaling_Reg"/>
</dbReference>
<dbReference type="GO" id="GO:0005794">
    <property type="term" value="C:Golgi apparatus"/>
    <property type="evidence" value="ECO:0007669"/>
    <property type="project" value="TreeGrafter"/>
</dbReference>